<dbReference type="OrthoDB" id="3426177at2"/>
<accession>A0A1V3BVN7</accession>
<dbReference type="STRING" id="501010.NOSIN_00155"/>
<name>A0A1V3BVN7_9ACTN</name>
<proteinExistence type="predicted"/>
<reference evidence="2" key="1">
    <citation type="submission" date="2016-08" db="EMBL/GenBank/DDBJ databases">
        <authorList>
            <person name="Tokovenko B."/>
            <person name="Kalinowski J."/>
        </authorList>
    </citation>
    <scope>NUCLEOTIDE SEQUENCE [LARGE SCALE GENOMIC DNA]</scope>
    <source>
        <strain evidence="2">UTMC102</strain>
    </source>
</reference>
<dbReference type="RefSeq" id="WP_077688783.1">
    <property type="nucleotide sequence ID" value="NZ_MCOK01000001.1"/>
</dbReference>
<dbReference type="Proteomes" id="UP000189004">
    <property type="component" value="Unassembled WGS sequence"/>
</dbReference>
<gene>
    <name evidence="1" type="ORF">NOSIN_00155</name>
</gene>
<protein>
    <submittedName>
        <fullName evidence="1">Uncharacterized protein</fullName>
    </submittedName>
</protein>
<sequence>MNTLLMRQRMAQCGATLTEIADLLGVHPHHLDDDSLSRLPELPTRALIELARLLDLHPADLVPGLEPVLSHTRQGARPEQDPAVGEDARVVLAALVHAGAPLHTHTLCQALDWPQDRLRAALDHLQDRPEAAGPLALRRTGAHTYVLGARMDVLTGQQRAALTSAAGRVHPIGVQEAAVLAALLGFGPAPRGADWSAGAEGLADAGLTAVTVEGELAVDPAVRFSLLPEHAPSAQEETEDEY</sequence>
<evidence type="ECO:0000313" key="1">
    <source>
        <dbReference type="EMBL" id="OOC52442.1"/>
    </source>
</evidence>
<keyword evidence="2" id="KW-1185">Reference proteome</keyword>
<evidence type="ECO:0000313" key="2">
    <source>
        <dbReference type="Proteomes" id="UP000189004"/>
    </source>
</evidence>
<comment type="caution">
    <text evidence="1">The sequence shown here is derived from an EMBL/GenBank/DDBJ whole genome shotgun (WGS) entry which is preliminary data.</text>
</comment>
<organism evidence="1 2">
    <name type="scientific">Nocardiopsis sinuspersici</name>
    <dbReference type="NCBI Taxonomy" id="501010"/>
    <lineage>
        <taxon>Bacteria</taxon>
        <taxon>Bacillati</taxon>
        <taxon>Actinomycetota</taxon>
        <taxon>Actinomycetes</taxon>
        <taxon>Streptosporangiales</taxon>
        <taxon>Nocardiopsidaceae</taxon>
        <taxon>Nocardiopsis</taxon>
    </lineage>
</organism>
<dbReference type="EMBL" id="MCOK01000001">
    <property type="protein sequence ID" value="OOC52442.1"/>
    <property type="molecule type" value="Genomic_DNA"/>
</dbReference>
<dbReference type="AlphaFoldDB" id="A0A1V3BVN7"/>